<reference evidence="1" key="1">
    <citation type="journal article" date="2023" name="Mol. Biol. Evol.">
        <title>Third-Generation Sequencing Reveals the Adaptive Role of the Epigenome in Three Deep-Sea Polychaetes.</title>
        <authorList>
            <person name="Perez M."/>
            <person name="Aroh O."/>
            <person name="Sun Y."/>
            <person name="Lan Y."/>
            <person name="Juniper S.K."/>
            <person name="Young C.R."/>
            <person name="Angers B."/>
            <person name="Qian P.Y."/>
        </authorList>
    </citation>
    <scope>NUCLEOTIDE SEQUENCE</scope>
    <source>
        <strain evidence="1">R07B-5</strain>
    </source>
</reference>
<evidence type="ECO:0000313" key="1">
    <source>
        <dbReference type="EMBL" id="KAK2194270.1"/>
    </source>
</evidence>
<organism evidence="1 2">
    <name type="scientific">Ridgeia piscesae</name>
    <name type="common">Tubeworm</name>
    <dbReference type="NCBI Taxonomy" id="27915"/>
    <lineage>
        <taxon>Eukaryota</taxon>
        <taxon>Metazoa</taxon>
        <taxon>Spiralia</taxon>
        <taxon>Lophotrochozoa</taxon>
        <taxon>Annelida</taxon>
        <taxon>Polychaeta</taxon>
        <taxon>Sedentaria</taxon>
        <taxon>Canalipalpata</taxon>
        <taxon>Sabellida</taxon>
        <taxon>Siboglinidae</taxon>
        <taxon>Ridgeia</taxon>
    </lineage>
</organism>
<dbReference type="EMBL" id="JAODUO010000001">
    <property type="protein sequence ID" value="KAK2194270.1"/>
    <property type="molecule type" value="Genomic_DNA"/>
</dbReference>
<comment type="caution">
    <text evidence="1">The sequence shown here is derived from an EMBL/GenBank/DDBJ whole genome shotgun (WGS) entry which is preliminary data.</text>
</comment>
<dbReference type="AlphaFoldDB" id="A0AAD9PGA9"/>
<evidence type="ECO:0000313" key="2">
    <source>
        <dbReference type="Proteomes" id="UP001209878"/>
    </source>
</evidence>
<gene>
    <name evidence="1" type="ORF">NP493_1g10013</name>
</gene>
<name>A0AAD9PGA9_RIDPI</name>
<proteinExistence type="predicted"/>
<sequence length="106" mass="12287">MLNKLMYRTNMPMHSSYTNDIGAAIKNVYRQACKYAYSNAQTYTIWQGIKFNHSCAAMRPSTLLVCNSPLWISPRRSSSAITFNRFATQRIINIKLTMHHRKGRNI</sequence>
<keyword evidence="2" id="KW-1185">Reference proteome</keyword>
<accession>A0AAD9PGA9</accession>
<protein>
    <submittedName>
        <fullName evidence="1">Uncharacterized protein</fullName>
    </submittedName>
</protein>
<dbReference type="Proteomes" id="UP001209878">
    <property type="component" value="Unassembled WGS sequence"/>
</dbReference>